<dbReference type="SMART" id="SM00327">
    <property type="entry name" value="VWA"/>
    <property type="match status" value="1"/>
</dbReference>
<dbReference type="InterPro" id="IPR036465">
    <property type="entry name" value="vWFA_dom_sf"/>
</dbReference>
<dbReference type="Proteomes" id="UP000298484">
    <property type="component" value="Unassembled WGS sequence"/>
</dbReference>
<dbReference type="InterPro" id="IPR002035">
    <property type="entry name" value="VWF_A"/>
</dbReference>
<gene>
    <name evidence="4" type="ORF">E4U82_10210</name>
</gene>
<reference evidence="4 5" key="1">
    <citation type="submission" date="2019-03" db="EMBL/GenBank/DDBJ databases">
        <title>Genome sequence of Lentibacillus salicampi ATCC BAA-719.</title>
        <authorList>
            <person name="Maclea K.S."/>
            <person name="Simoes Junior M."/>
        </authorList>
    </citation>
    <scope>NUCLEOTIDE SEQUENCE [LARGE SCALE GENOMIC DNA]</scope>
    <source>
        <strain evidence="4 5">ATCC BAA-719</strain>
    </source>
</reference>
<evidence type="ECO:0000256" key="1">
    <source>
        <dbReference type="SAM" id="MobiDB-lite"/>
    </source>
</evidence>
<feature type="chain" id="PRO_5039342314" evidence="2">
    <location>
        <begin position="20"/>
        <end position="477"/>
    </location>
</feature>
<evidence type="ECO:0000313" key="5">
    <source>
        <dbReference type="Proteomes" id="UP000298484"/>
    </source>
</evidence>
<dbReference type="AlphaFoldDB" id="A0A4Y9AA44"/>
<dbReference type="SUPFAM" id="SSF53300">
    <property type="entry name" value="vWA-like"/>
    <property type="match status" value="1"/>
</dbReference>
<proteinExistence type="predicted"/>
<dbReference type="RefSeq" id="WP_135110096.1">
    <property type="nucleotide sequence ID" value="NZ_SRHY01000015.1"/>
</dbReference>
<dbReference type="OrthoDB" id="9783818at2"/>
<keyword evidence="5" id="KW-1185">Reference proteome</keyword>
<dbReference type="Pfam" id="PF00092">
    <property type="entry name" value="VWA"/>
    <property type="match status" value="1"/>
</dbReference>
<dbReference type="EMBL" id="SRHY01000015">
    <property type="protein sequence ID" value="TFJ92768.1"/>
    <property type="molecule type" value="Genomic_DNA"/>
</dbReference>
<comment type="caution">
    <text evidence="4">The sequence shown here is derived from an EMBL/GenBank/DDBJ whole genome shotgun (WGS) entry which is preliminary data.</text>
</comment>
<protein>
    <submittedName>
        <fullName evidence="4">VWA domain-containing protein</fullName>
    </submittedName>
</protein>
<name>A0A4Y9AA44_9BACI</name>
<organism evidence="4 5">
    <name type="scientific">Lentibacillus salicampi</name>
    <dbReference type="NCBI Taxonomy" id="175306"/>
    <lineage>
        <taxon>Bacteria</taxon>
        <taxon>Bacillati</taxon>
        <taxon>Bacillota</taxon>
        <taxon>Bacilli</taxon>
        <taxon>Bacillales</taxon>
        <taxon>Bacillaceae</taxon>
        <taxon>Lentibacillus</taxon>
    </lineage>
</organism>
<evidence type="ECO:0000313" key="4">
    <source>
        <dbReference type="EMBL" id="TFJ92768.1"/>
    </source>
</evidence>
<sequence>MRKKGLLLGVTLLLIVLLAACGDDEDAESQSEPKQEQENEEQGEDARTKGESDEDDTQSADKANSETKNMEDYPAIPSSFAESASYEIVGEFSGDTTYSREFAEHDEVRKVLDNFPELTEDSSDEEIEQVKRYLFSLFKEDLSKVDVPLDQWESMQLNGPESGDSESVQLKENYNVAILLDSSGSMANLENGETRMALAKESINQFVENLPEQANISLRVYGHVGTGSDADKEKSCSKVEEVYPLSTYDSDQFSDALNQFEPAGWTPMAKAIEQVEEDFQEYDGKNNTNIVYVVSDGVETCGGSPVKTIESLNDSNIDPVVNIIGYQVDNEGLKQLKDMAEASEGRYVNAKSQEDLTAEFEQTVDMAEIWSDWQSDAKETVHELNDTLKHQLHDWHNEQKSRMSREHKNLKAANNYLHDNEIIERDVYLKYSGEYRDYYLNIADEAREQYLELAESNRDEFFEKYDEIEKRYEEAVD</sequence>
<accession>A0A4Y9AA44</accession>
<dbReference type="Gene3D" id="3.40.50.410">
    <property type="entry name" value="von Willebrand factor, type A domain"/>
    <property type="match status" value="1"/>
</dbReference>
<evidence type="ECO:0000259" key="3">
    <source>
        <dbReference type="PROSITE" id="PS50234"/>
    </source>
</evidence>
<feature type="domain" description="VWFA" evidence="3">
    <location>
        <begin position="175"/>
        <end position="364"/>
    </location>
</feature>
<dbReference type="PROSITE" id="PS50234">
    <property type="entry name" value="VWFA"/>
    <property type="match status" value="1"/>
</dbReference>
<dbReference type="PROSITE" id="PS51257">
    <property type="entry name" value="PROKAR_LIPOPROTEIN"/>
    <property type="match status" value="1"/>
</dbReference>
<keyword evidence="2" id="KW-0732">Signal</keyword>
<feature type="signal peptide" evidence="2">
    <location>
        <begin position="1"/>
        <end position="19"/>
    </location>
</feature>
<evidence type="ECO:0000256" key="2">
    <source>
        <dbReference type="SAM" id="SignalP"/>
    </source>
</evidence>
<feature type="region of interest" description="Disordered" evidence="1">
    <location>
        <begin position="23"/>
        <end position="75"/>
    </location>
</feature>